<keyword evidence="3" id="KW-1003">Cell membrane</keyword>
<evidence type="ECO:0000256" key="1">
    <source>
        <dbReference type="ARBA" id="ARBA00004651"/>
    </source>
</evidence>
<dbReference type="PANTHER" id="PTHR37937:SF1">
    <property type="entry name" value="CONJUGATIVE TRANSFER: DNA TRANSPORT"/>
    <property type="match status" value="1"/>
</dbReference>
<comment type="similarity">
    <text evidence="2">Belongs to the VirD4/TraG family.</text>
</comment>
<gene>
    <name evidence="8" type="ORF">HRQ87_18625</name>
</gene>
<evidence type="ECO:0000256" key="4">
    <source>
        <dbReference type="ARBA" id="ARBA00022692"/>
    </source>
</evidence>
<keyword evidence="4 7" id="KW-0812">Transmembrane</keyword>
<dbReference type="CDD" id="cd01127">
    <property type="entry name" value="TrwB_TraG_TraD_VirD4"/>
    <property type="match status" value="2"/>
</dbReference>
<comment type="subcellular location">
    <subcellularLocation>
        <location evidence="1">Cell membrane</location>
        <topology evidence="1">Multi-pass membrane protein</topology>
    </subcellularLocation>
</comment>
<accession>A0ABX2IV56</accession>
<feature type="transmembrane region" description="Helical" evidence="7">
    <location>
        <begin position="70"/>
        <end position="91"/>
    </location>
</feature>
<proteinExistence type="inferred from homology"/>
<dbReference type="EMBL" id="JABUFE010000019">
    <property type="protein sequence ID" value="NSX56802.1"/>
    <property type="molecule type" value="Genomic_DNA"/>
</dbReference>
<dbReference type="Gene3D" id="3.40.50.300">
    <property type="entry name" value="P-loop containing nucleotide triphosphate hydrolases"/>
    <property type="match status" value="1"/>
</dbReference>
<reference evidence="8 9" key="1">
    <citation type="submission" date="2020-06" db="EMBL/GenBank/DDBJ databases">
        <title>Sulfitobacter algicola sp. nov., isolated from green algae.</title>
        <authorList>
            <person name="Wang C."/>
        </authorList>
    </citation>
    <scope>NUCLEOTIDE SEQUENCE [LARGE SCALE GENOMIC DNA]</scope>
    <source>
        <strain evidence="8 9">1151</strain>
    </source>
</reference>
<feature type="transmembrane region" description="Helical" evidence="7">
    <location>
        <begin position="20"/>
        <end position="45"/>
    </location>
</feature>
<evidence type="ECO:0000313" key="9">
    <source>
        <dbReference type="Proteomes" id="UP000777935"/>
    </source>
</evidence>
<dbReference type="InterPro" id="IPR003688">
    <property type="entry name" value="TraG/VirD4"/>
</dbReference>
<dbReference type="RefSeq" id="WP_174139954.1">
    <property type="nucleotide sequence ID" value="NZ_JABUFE010000019.1"/>
</dbReference>
<evidence type="ECO:0000256" key="2">
    <source>
        <dbReference type="ARBA" id="ARBA00008806"/>
    </source>
</evidence>
<organism evidence="8 9">
    <name type="scientific">Parasulfitobacter algicola</name>
    <dbReference type="NCBI Taxonomy" id="2614809"/>
    <lineage>
        <taxon>Bacteria</taxon>
        <taxon>Pseudomonadati</taxon>
        <taxon>Pseudomonadota</taxon>
        <taxon>Alphaproteobacteria</taxon>
        <taxon>Rhodobacterales</taxon>
        <taxon>Roseobacteraceae</taxon>
        <taxon>Parasulfitobacter</taxon>
    </lineage>
</organism>
<dbReference type="Pfam" id="PF02534">
    <property type="entry name" value="T4SS-DNA_transf"/>
    <property type="match status" value="1"/>
</dbReference>
<evidence type="ECO:0000256" key="6">
    <source>
        <dbReference type="ARBA" id="ARBA00023136"/>
    </source>
</evidence>
<protein>
    <submittedName>
        <fullName evidence="8">Type IV secretory system conjugative DNA transfer family protein</fullName>
    </submittedName>
</protein>
<dbReference type="InterPro" id="IPR027417">
    <property type="entry name" value="P-loop_NTPase"/>
</dbReference>
<keyword evidence="6 7" id="KW-0472">Membrane</keyword>
<dbReference type="InterPro" id="IPR051539">
    <property type="entry name" value="T4SS-coupling_protein"/>
</dbReference>
<dbReference type="Proteomes" id="UP000777935">
    <property type="component" value="Unassembled WGS sequence"/>
</dbReference>
<comment type="caution">
    <text evidence="8">The sequence shown here is derived from an EMBL/GenBank/DDBJ whole genome shotgun (WGS) entry which is preliminary data.</text>
</comment>
<evidence type="ECO:0000256" key="7">
    <source>
        <dbReference type="SAM" id="Phobius"/>
    </source>
</evidence>
<sequence length="707" mass="78349">MIMEKFPTMAPWQQWSFIGFSIVLAAGAGLCLSAYVVAWGLGLSIQMPDDLLFWPSMALSDYSDSETNKWVQIGGYAGIAPALLIALAFLVSRPTVDVHGKAKFAEKRDIKKMGLRAKEGLVCGFTGPLPSRNYGKPVNRYGTEVEDGGTVKVADKGRLTNGNLLTYGGPEHMILYAPTRSGKGVGVVIPNLLNWPDSAVVLDIKKENWTKTAGFRAANGQDVFMFDPLEPQSRTHRWNPLASVRRGTEMQVDDLQRLAALFIPMSDKDPFFDLSARNAFVGVGGYLAETTELPFTLGEIYRQLTLSADFVKTFRKRIKDREENGEPLSIQTVSVLNDFMSKSENTFEGVKGSITSHLGLYVNPLVDRATSASDFDFADLRKKRMTIYVGITPNNISRLSPLFNLFFQSCVDANMQELPEHNPALKYKVLMCMDEFAAAGKMQSFKDGIAFFAGYGLKVLTILQSPSQLSDIYGRDAADVYMANAGVEIVYTPKLQKDAKELSEALGTRGVDSMSETKQKHFAQRKGASVNISQARRDLMMPQELRAMDQSKEIILVAGHPPVLANKLRYYAEAAFLERSRIPPPQISSLKPGEVKAEIETMKAENTKLRADLEALKVHFDPLSALANFRDENVANGEAAEIEMTDEEIQDPSKITLERLHLQKSSARDKIGELKRSDRLNTQDGQRELLAAFAIDVDPDAQMRTNP</sequence>
<keyword evidence="5 7" id="KW-1133">Transmembrane helix</keyword>
<evidence type="ECO:0000313" key="8">
    <source>
        <dbReference type="EMBL" id="NSX56802.1"/>
    </source>
</evidence>
<dbReference type="PANTHER" id="PTHR37937">
    <property type="entry name" value="CONJUGATIVE TRANSFER: DNA TRANSPORT"/>
    <property type="match status" value="1"/>
</dbReference>
<evidence type="ECO:0000256" key="3">
    <source>
        <dbReference type="ARBA" id="ARBA00022475"/>
    </source>
</evidence>
<keyword evidence="9" id="KW-1185">Reference proteome</keyword>
<name>A0ABX2IV56_9RHOB</name>
<dbReference type="SUPFAM" id="SSF52540">
    <property type="entry name" value="P-loop containing nucleoside triphosphate hydrolases"/>
    <property type="match status" value="1"/>
</dbReference>
<evidence type="ECO:0000256" key="5">
    <source>
        <dbReference type="ARBA" id="ARBA00022989"/>
    </source>
</evidence>